<evidence type="ECO:0000256" key="5">
    <source>
        <dbReference type="ARBA" id="ARBA00022691"/>
    </source>
</evidence>
<dbReference type="Proteomes" id="UP000244571">
    <property type="component" value="Chromosome"/>
</dbReference>
<dbReference type="GO" id="GO:0008033">
    <property type="term" value="P:tRNA processing"/>
    <property type="evidence" value="ECO:0007669"/>
    <property type="project" value="UniProtKB-KW"/>
</dbReference>
<dbReference type="SUPFAM" id="SSF51905">
    <property type="entry name" value="FAD/NAD(P)-binding domain"/>
    <property type="match status" value="1"/>
</dbReference>
<dbReference type="PANTHER" id="PTHR13847:SF283">
    <property type="entry name" value="TRNA 5-METHYLAMINOMETHYL-2-THIOURIDINE BIOSYNTHESIS BIFUNCTIONAL PROTEIN MNMC"/>
    <property type="match status" value="1"/>
</dbReference>
<evidence type="ECO:0000256" key="1">
    <source>
        <dbReference type="ARBA" id="ARBA00022490"/>
    </source>
</evidence>
<evidence type="ECO:0000313" key="12">
    <source>
        <dbReference type="Proteomes" id="UP000244571"/>
    </source>
</evidence>
<dbReference type="NCBIfam" id="TIGR03197">
    <property type="entry name" value="MnmC_Cterm"/>
    <property type="match status" value="1"/>
</dbReference>
<dbReference type="KEGG" id="boz:DBV39_11595"/>
<reference evidence="11 12" key="1">
    <citation type="submission" date="2018-04" db="EMBL/GenBank/DDBJ databases">
        <title>Bordetella sp. HZ20 isolated from seawater.</title>
        <authorList>
            <person name="Sun C."/>
        </authorList>
    </citation>
    <scope>NUCLEOTIDE SEQUENCE [LARGE SCALE GENOMIC DNA]</scope>
    <source>
        <strain evidence="11 12">HZ20</strain>
    </source>
</reference>
<keyword evidence="5" id="KW-0949">S-adenosyl-L-methionine</keyword>
<evidence type="ECO:0000256" key="6">
    <source>
        <dbReference type="ARBA" id="ARBA00022694"/>
    </source>
</evidence>
<evidence type="ECO:0000259" key="10">
    <source>
        <dbReference type="Pfam" id="PF01266"/>
    </source>
</evidence>
<name>A0A2R4XK85_9BURK</name>
<evidence type="ECO:0000256" key="4">
    <source>
        <dbReference type="ARBA" id="ARBA00022679"/>
    </source>
</evidence>
<dbReference type="InterPro" id="IPR036188">
    <property type="entry name" value="FAD/NAD-bd_sf"/>
</dbReference>
<keyword evidence="3" id="KW-0285">Flavoprotein</keyword>
<proteinExistence type="predicted"/>
<keyword evidence="1" id="KW-0963">Cytoplasm</keyword>
<dbReference type="EMBL" id="CP028901">
    <property type="protein sequence ID" value="AWB34242.1"/>
    <property type="molecule type" value="Genomic_DNA"/>
</dbReference>
<evidence type="ECO:0000313" key="11">
    <source>
        <dbReference type="EMBL" id="AWB34242.1"/>
    </source>
</evidence>
<dbReference type="GO" id="GO:0032259">
    <property type="term" value="P:methylation"/>
    <property type="evidence" value="ECO:0007669"/>
    <property type="project" value="UniProtKB-KW"/>
</dbReference>
<dbReference type="GO" id="GO:0008168">
    <property type="term" value="F:methyltransferase activity"/>
    <property type="evidence" value="ECO:0007669"/>
    <property type="project" value="UniProtKB-KW"/>
</dbReference>
<dbReference type="GO" id="GO:0005737">
    <property type="term" value="C:cytoplasm"/>
    <property type="evidence" value="ECO:0007669"/>
    <property type="project" value="TreeGrafter"/>
</dbReference>
<keyword evidence="7" id="KW-0274">FAD</keyword>
<dbReference type="AlphaFoldDB" id="A0A2R4XK85"/>
<evidence type="ECO:0000256" key="3">
    <source>
        <dbReference type="ARBA" id="ARBA00022630"/>
    </source>
</evidence>
<dbReference type="InterPro" id="IPR017610">
    <property type="entry name" value="tRNA_S-uridine_synth_MnmC_C"/>
</dbReference>
<evidence type="ECO:0000256" key="2">
    <source>
        <dbReference type="ARBA" id="ARBA00022603"/>
    </source>
</evidence>
<dbReference type="Gene3D" id="3.30.9.10">
    <property type="entry name" value="D-Amino Acid Oxidase, subunit A, domain 2"/>
    <property type="match status" value="1"/>
</dbReference>
<gene>
    <name evidence="11" type="ORF">DBV39_11595</name>
</gene>
<dbReference type="GO" id="GO:0016645">
    <property type="term" value="F:oxidoreductase activity, acting on the CH-NH group of donors"/>
    <property type="evidence" value="ECO:0007669"/>
    <property type="project" value="InterPro"/>
</dbReference>
<dbReference type="Pfam" id="PF01266">
    <property type="entry name" value="DAO"/>
    <property type="match status" value="1"/>
</dbReference>
<keyword evidence="4" id="KW-0808">Transferase</keyword>
<sequence>MDLSGNAPDAMLSWARVFRRGLIQALGPANAGDLVLNLYGATDACGWGASELARKLAPEYGLPGMHRLDALEFGLVLTLMVRRTGSDPGELAAQLCVQADAILTESLGCEQEPDEPFAGLSPGQLSTLLRADGVVIERASGRIVPGLAVTKMKPMRSPCIWLRDDCAVSPGASVAVVGAGIAGLTVAHALSHRGFAVTVLDEHDPLGPQGVHHGHLAAALTPVISADDNVRSRLSRAGALMADRLWRELPESVGRRCGALQLQKPRGARRQVDLAKVAAGFDLPQWARSVDVREASDLAGCQLDRGGLWMPGGWLIRVPSLLQTLVQQASVTVQVAKVCRVERRAGQWVVFGAHGEALAHAGAVVLATAGDAPSLLARSPVDLSGQADDAGIRRMQVMHRLAGEVTWIPEQVIASGPRCILGGDGYVLPAVDGWCVAGGTYVRDASQAQVTDQGRAENLQRVASLLNLPDLPGQVGDGVSSWPGWAGWRAVVPGRLPVVGPVGADPGLFVCTAGASRGLTWSSLQAHLIADLLQARAPALERVLLANIASGFL</sequence>
<keyword evidence="6" id="KW-0819">tRNA processing</keyword>
<evidence type="ECO:0000256" key="7">
    <source>
        <dbReference type="ARBA" id="ARBA00022827"/>
    </source>
</evidence>
<keyword evidence="9" id="KW-0511">Multifunctional enzyme</keyword>
<keyword evidence="12" id="KW-1185">Reference proteome</keyword>
<protein>
    <submittedName>
        <fullName evidence="11">FAD-dependent cmnm(5)s(2)U34 oxidoreductase</fullName>
    </submittedName>
</protein>
<keyword evidence="2" id="KW-0489">Methyltransferase</keyword>
<evidence type="ECO:0000256" key="8">
    <source>
        <dbReference type="ARBA" id="ARBA00023002"/>
    </source>
</evidence>
<dbReference type="PANTHER" id="PTHR13847">
    <property type="entry name" value="SARCOSINE DEHYDROGENASE-RELATED"/>
    <property type="match status" value="1"/>
</dbReference>
<organism evidence="11 12">
    <name type="scientific">Orrella marina</name>
    <dbReference type="NCBI Taxonomy" id="2163011"/>
    <lineage>
        <taxon>Bacteria</taxon>
        <taxon>Pseudomonadati</taxon>
        <taxon>Pseudomonadota</taxon>
        <taxon>Betaproteobacteria</taxon>
        <taxon>Burkholderiales</taxon>
        <taxon>Alcaligenaceae</taxon>
        <taxon>Orrella</taxon>
    </lineage>
</organism>
<dbReference type="Gene3D" id="3.50.50.60">
    <property type="entry name" value="FAD/NAD(P)-binding domain"/>
    <property type="match status" value="1"/>
</dbReference>
<keyword evidence="8" id="KW-0560">Oxidoreductase</keyword>
<dbReference type="InterPro" id="IPR006076">
    <property type="entry name" value="FAD-dep_OxRdtase"/>
</dbReference>
<accession>A0A2R4XK85</accession>
<evidence type="ECO:0000256" key="9">
    <source>
        <dbReference type="ARBA" id="ARBA00023268"/>
    </source>
</evidence>
<feature type="domain" description="FAD dependent oxidoreductase" evidence="10">
    <location>
        <begin position="174"/>
        <end position="532"/>
    </location>
</feature>